<feature type="domain" description="HAMP" evidence="12">
    <location>
        <begin position="312"/>
        <end position="364"/>
    </location>
</feature>
<dbReference type="GO" id="GO:0006935">
    <property type="term" value="P:chemotaxis"/>
    <property type="evidence" value="ECO:0007669"/>
    <property type="project" value="UniProtKB-KW"/>
</dbReference>
<evidence type="ECO:0000256" key="5">
    <source>
        <dbReference type="ARBA" id="ARBA00022989"/>
    </source>
</evidence>
<keyword evidence="14" id="KW-1185">Reference proteome</keyword>
<evidence type="ECO:0000256" key="8">
    <source>
        <dbReference type="ARBA" id="ARBA00029447"/>
    </source>
</evidence>
<protein>
    <submittedName>
        <fullName evidence="13">Methyl-accepting chemotaxis protein</fullName>
    </submittedName>
</protein>
<dbReference type="SUPFAM" id="SSF103190">
    <property type="entry name" value="Sensory domain-like"/>
    <property type="match status" value="1"/>
</dbReference>
<dbReference type="STRING" id="212717.CTC_01308"/>
<dbReference type="HOGENOM" id="CLU_000445_107_19_9"/>
<dbReference type="Pfam" id="PF00672">
    <property type="entry name" value="HAMP"/>
    <property type="match status" value="1"/>
</dbReference>
<dbReference type="KEGG" id="ctc:CTC_01308"/>
<comment type="similarity">
    <text evidence="8">Belongs to the methyl-accepting chemotaxis (MCP) protein family.</text>
</comment>
<dbReference type="PANTHER" id="PTHR32089:SF112">
    <property type="entry name" value="LYSOZYME-LIKE PROTEIN-RELATED"/>
    <property type="match status" value="1"/>
</dbReference>
<dbReference type="CDD" id="cd06225">
    <property type="entry name" value="HAMP"/>
    <property type="match status" value="1"/>
</dbReference>
<evidence type="ECO:0000256" key="1">
    <source>
        <dbReference type="ARBA" id="ARBA00004651"/>
    </source>
</evidence>
<evidence type="ECO:0000256" key="10">
    <source>
        <dbReference type="SAM" id="Phobius"/>
    </source>
</evidence>
<evidence type="ECO:0000256" key="6">
    <source>
        <dbReference type="ARBA" id="ARBA00023136"/>
    </source>
</evidence>
<dbReference type="GO" id="GO:0007165">
    <property type="term" value="P:signal transduction"/>
    <property type="evidence" value="ECO:0007669"/>
    <property type="project" value="UniProtKB-KW"/>
</dbReference>
<keyword evidence="6 10" id="KW-0472">Membrane</keyword>
<dbReference type="InterPro" id="IPR004089">
    <property type="entry name" value="MCPsignal_dom"/>
</dbReference>
<reference evidence="13 14" key="1">
    <citation type="journal article" date="2003" name="Proc. Natl. Acad. Sci. U.S.A.">
        <title>The genome sequence of Clostridium tetani, the causative agent of tetanus disease.</title>
        <authorList>
            <person name="Brueggemann H."/>
            <person name="Baumer S."/>
            <person name="Fricke W.F."/>
            <person name="Wiezer A."/>
            <person name="Liesegang H."/>
            <person name="Decker I."/>
            <person name="Herzberg C."/>
            <person name="Martinez-Arias R."/>
            <person name="Merkl R."/>
            <person name="Henne A."/>
            <person name="Gottschalk G."/>
        </authorList>
    </citation>
    <scope>NUCLEOTIDE SEQUENCE [LARGE SCALE GENOMIC DNA]</scope>
    <source>
        <strain evidence="14">Massachusetts / E88</strain>
    </source>
</reference>
<evidence type="ECO:0000256" key="9">
    <source>
        <dbReference type="PROSITE-ProRule" id="PRU00284"/>
    </source>
</evidence>
<feature type="transmembrane region" description="Helical" evidence="10">
    <location>
        <begin position="12"/>
        <end position="31"/>
    </location>
</feature>
<dbReference type="SMART" id="SM00304">
    <property type="entry name" value="HAMP"/>
    <property type="match status" value="1"/>
</dbReference>
<dbReference type="InterPro" id="IPR033479">
    <property type="entry name" value="dCache_1"/>
</dbReference>
<name>Q895G7_CLOTE</name>
<keyword evidence="3" id="KW-0145">Chemotaxis</keyword>
<evidence type="ECO:0000256" key="2">
    <source>
        <dbReference type="ARBA" id="ARBA00022475"/>
    </source>
</evidence>
<keyword evidence="7 9" id="KW-0807">Transducer</keyword>
<dbReference type="AlphaFoldDB" id="Q895G7"/>
<accession>Q895G7</accession>
<dbReference type="PANTHER" id="PTHR32089">
    <property type="entry name" value="METHYL-ACCEPTING CHEMOTAXIS PROTEIN MCPB"/>
    <property type="match status" value="1"/>
</dbReference>
<dbReference type="PROSITE" id="PS50885">
    <property type="entry name" value="HAMP"/>
    <property type="match status" value="1"/>
</dbReference>
<dbReference type="GO" id="GO:0005886">
    <property type="term" value="C:plasma membrane"/>
    <property type="evidence" value="ECO:0007669"/>
    <property type="project" value="UniProtKB-SubCell"/>
</dbReference>
<gene>
    <name evidence="13" type="ordered locus">CTC_01308</name>
</gene>
<sequence>MVSMKGLKAKMIYFVTFISILCMAVLLSISYKISYASLHEEFKGKSIETTKKYSEEFDKWLGIESTNLMEISKNINHFKIYDYDKLQQYLAFQLKEKKSTSSDIYALFPNNRMVSGADWIPDKSLNFRERPWYKEAIKTKQVFFSNPYFDPAFKKIVGTISYPIMDNGNLICVLAADIHFDSITNEVQKAKVSEESYGFLLDGQNNIIVHLNKDYNPDGKTTKNLSQIAEGKLKTLSDNIKNNGEGFEKYVDYDDESKFFTFNKLSTVDWTFAIAEPAHVLKDKLKDLLKGFLIALIISIVISISSVYCLVSKLLKPVRELTDYTKYVSEGNLDKNIIIKAKDEMGELGSKFNDMLNSLKNIVSNINTVYSDVINSSHDLNSKASSLGDISKEISQAMEQISFDAVSLSENMSKQHKSVLDFNEKIDMMSLGMDMLKKSSNDKGAIIQANIQNLNQLGNVNKKMDLHFQTIYNVIESFNESVTAINGMTSEIVGISEQTNLLALNASIEAARAGEYGKGFAVVANEVKNLASQSAKTADMISSSIEKLLKEATKFDAIKRESLQIESFRKEISGEVLNSFSLIQENLKDDMYKIGELLIQIKDIDSSKENIKTIIENVNEISQQSASATEEITASIQSHTIIIDEMIEDISYLDNKVEELSDSVKRFKL</sequence>
<dbReference type="SUPFAM" id="SSF58104">
    <property type="entry name" value="Methyl-accepting chemotaxis protein (MCP) signaling domain"/>
    <property type="match status" value="1"/>
</dbReference>
<dbReference type="PRINTS" id="PR00260">
    <property type="entry name" value="CHEMTRNSDUCR"/>
</dbReference>
<dbReference type="Pfam" id="PF00015">
    <property type="entry name" value="MCPsignal"/>
    <property type="match status" value="1"/>
</dbReference>
<evidence type="ECO:0000256" key="4">
    <source>
        <dbReference type="ARBA" id="ARBA00022692"/>
    </source>
</evidence>
<evidence type="ECO:0000256" key="7">
    <source>
        <dbReference type="ARBA" id="ARBA00023224"/>
    </source>
</evidence>
<feature type="domain" description="Methyl-accepting transducer" evidence="11">
    <location>
        <begin position="390"/>
        <end position="640"/>
    </location>
</feature>
<dbReference type="Gene3D" id="1.10.287.950">
    <property type="entry name" value="Methyl-accepting chemotaxis protein"/>
    <property type="match status" value="1"/>
</dbReference>
<dbReference type="InterPro" id="IPR003660">
    <property type="entry name" value="HAMP_dom"/>
</dbReference>
<dbReference type="Proteomes" id="UP000001412">
    <property type="component" value="Chromosome"/>
</dbReference>
<evidence type="ECO:0000256" key="3">
    <source>
        <dbReference type="ARBA" id="ARBA00022500"/>
    </source>
</evidence>
<dbReference type="EMBL" id="AE015927">
    <property type="protein sequence ID" value="AAO35873.1"/>
    <property type="molecule type" value="Genomic_DNA"/>
</dbReference>
<dbReference type="GO" id="GO:0004888">
    <property type="term" value="F:transmembrane signaling receptor activity"/>
    <property type="evidence" value="ECO:0007669"/>
    <property type="project" value="InterPro"/>
</dbReference>
<dbReference type="InterPro" id="IPR029151">
    <property type="entry name" value="Sensor-like_sf"/>
</dbReference>
<evidence type="ECO:0000259" key="11">
    <source>
        <dbReference type="PROSITE" id="PS50111"/>
    </source>
</evidence>
<evidence type="ECO:0000313" key="14">
    <source>
        <dbReference type="Proteomes" id="UP000001412"/>
    </source>
</evidence>
<dbReference type="PROSITE" id="PS50111">
    <property type="entry name" value="CHEMOTAXIS_TRANSDUC_2"/>
    <property type="match status" value="1"/>
</dbReference>
<keyword evidence="5 10" id="KW-1133">Transmembrane helix</keyword>
<proteinExistence type="inferred from homology"/>
<keyword evidence="2" id="KW-1003">Cell membrane</keyword>
<evidence type="ECO:0000259" key="12">
    <source>
        <dbReference type="PROSITE" id="PS50885"/>
    </source>
</evidence>
<dbReference type="SMART" id="SM00283">
    <property type="entry name" value="MA"/>
    <property type="match status" value="1"/>
</dbReference>
<comment type="subcellular location">
    <subcellularLocation>
        <location evidence="1">Cell membrane</location>
        <topology evidence="1">Multi-pass membrane protein</topology>
    </subcellularLocation>
</comment>
<evidence type="ECO:0000313" key="13">
    <source>
        <dbReference type="EMBL" id="AAO35873.1"/>
    </source>
</evidence>
<dbReference type="Gene3D" id="3.30.450.20">
    <property type="entry name" value="PAS domain"/>
    <property type="match status" value="2"/>
</dbReference>
<organism evidence="13 14">
    <name type="scientific">Clostridium tetani (strain Massachusetts / E88)</name>
    <dbReference type="NCBI Taxonomy" id="212717"/>
    <lineage>
        <taxon>Bacteria</taxon>
        <taxon>Bacillati</taxon>
        <taxon>Bacillota</taxon>
        <taxon>Clostridia</taxon>
        <taxon>Eubacteriales</taxon>
        <taxon>Clostridiaceae</taxon>
        <taxon>Clostridium</taxon>
    </lineage>
</organism>
<dbReference type="InterPro" id="IPR004090">
    <property type="entry name" value="Chemotax_Me-accpt_rcpt"/>
</dbReference>
<keyword evidence="4 10" id="KW-0812">Transmembrane</keyword>
<dbReference type="CDD" id="cd12913">
    <property type="entry name" value="PDC1_MCP_like"/>
    <property type="match status" value="1"/>
</dbReference>
<dbReference type="CDD" id="cd18774">
    <property type="entry name" value="PDC2_HK_sensor"/>
    <property type="match status" value="1"/>
</dbReference>
<dbReference type="Pfam" id="PF02743">
    <property type="entry name" value="dCache_1"/>
    <property type="match status" value="1"/>
</dbReference>